<organism evidence="5">
    <name type="scientific">Ixodes ricinus</name>
    <name type="common">Common tick</name>
    <name type="synonym">Acarus ricinus</name>
    <dbReference type="NCBI Taxonomy" id="34613"/>
    <lineage>
        <taxon>Eukaryota</taxon>
        <taxon>Metazoa</taxon>
        <taxon>Ecdysozoa</taxon>
        <taxon>Arthropoda</taxon>
        <taxon>Chelicerata</taxon>
        <taxon>Arachnida</taxon>
        <taxon>Acari</taxon>
        <taxon>Parasitiformes</taxon>
        <taxon>Ixodida</taxon>
        <taxon>Ixodoidea</taxon>
        <taxon>Ixodidae</taxon>
        <taxon>Ixodinae</taxon>
        <taxon>Ixodes</taxon>
    </lineage>
</organism>
<accession>A0A131XVY8</accession>
<dbReference type="PROSITE" id="PS51681">
    <property type="entry name" value="SAM_MT_NNMT_PNMT_TEMT"/>
    <property type="match status" value="1"/>
</dbReference>
<dbReference type="PANTHER" id="PTHR10867:SF17">
    <property type="entry name" value="NICOTINAMIDE N-METHYLTRANSFERASE"/>
    <property type="match status" value="1"/>
</dbReference>
<sequence>MSSDEIKEQYLRDFEPRQYPGAMRALTGVHPFFQRKLHSIFNSPVSDSWRTLLDIGCGPNVANVFPATRKIRSIVLSDLLPRSRQEVEKWIQKAHDAMSWSFMSESLAILEGYKDAKTGAEDIEERTRAAVKKVIPCNVLDPNVLPEEHKELFDVVLSSLCFATASRDEETFRRVTRNVSGLIRDGGHLIFCGIAGSREYTVAGIKFPELSLTKAMVEDALSGAGLQVKRWSSVDKPVASDSPKHWDFAFVVLAEKP</sequence>
<dbReference type="GO" id="GO:0032259">
    <property type="term" value="P:methylation"/>
    <property type="evidence" value="ECO:0007669"/>
    <property type="project" value="UniProtKB-KW"/>
</dbReference>
<dbReference type="GO" id="GO:0005829">
    <property type="term" value="C:cytosol"/>
    <property type="evidence" value="ECO:0007669"/>
    <property type="project" value="TreeGrafter"/>
</dbReference>
<evidence type="ECO:0000256" key="4">
    <source>
        <dbReference type="ARBA" id="ARBA00022691"/>
    </source>
</evidence>
<dbReference type="PANTHER" id="PTHR10867">
    <property type="entry name" value="NNMT/PNMT/TEMT FAMILY MEMBER"/>
    <property type="match status" value="1"/>
</dbReference>
<dbReference type="AlphaFoldDB" id="A0A131XVY8"/>
<dbReference type="Gene3D" id="3.40.50.150">
    <property type="entry name" value="Vaccinia Virus protein VP39"/>
    <property type="match status" value="1"/>
</dbReference>
<protein>
    <submittedName>
        <fullName evidence="5">Putative nicotinamide n-methyltransferase</fullName>
    </submittedName>
</protein>
<keyword evidence="4" id="KW-0949">S-adenosyl-L-methionine</keyword>
<proteinExistence type="evidence at transcript level"/>
<evidence type="ECO:0000256" key="1">
    <source>
        <dbReference type="ARBA" id="ARBA00007996"/>
    </source>
</evidence>
<dbReference type="InterPro" id="IPR000940">
    <property type="entry name" value="NNMT_TEMT_trans"/>
</dbReference>
<evidence type="ECO:0000313" key="5">
    <source>
        <dbReference type="EMBL" id="JAP69751.1"/>
    </source>
</evidence>
<dbReference type="FunFam" id="3.40.50.150:FF:000621">
    <property type="entry name" value="Nicotinamide N-methyltransferase, putative"/>
    <property type="match status" value="1"/>
</dbReference>
<dbReference type="InterPro" id="IPR029063">
    <property type="entry name" value="SAM-dependent_MTases_sf"/>
</dbReference>
<dbReference type="Pfam" id="PF01234">
    <property type="entry name" value="NNMT_PNMT_TEMT"/>
    <property type="match status" value="1"/>
</dbReference>
<dbReference type="SUPFAM" id="SSF53335">
    <property type="entry name" value="S-adenosyl-L-methionine-dependent methyltransferases"/>
    <property type="match status" value="1"/>
</dbReference>
<keyword evidence="2 5" id="KW-0489">Methyltransferase</keyword>
<comment type="similarity">
    <text evidence="1">Belongs to the class I-like SAM-binding methyltransferase superfamily. NNMT/PNMT/TEMT family.</text>
</comment>
<evidence type="ECO:0000256" key="3">
    <source>
        <dbReference type="ARBA" id="ARBA00022679"/>
    </source>
</evidence>
<keyword evidence="3 5" id="KW-0808">Transferase</keyword>
<evidence type="ECO:0000256" key="2">
    <source>
        <dbReference type="ARBA" id="ARBA00022603"/>
    </source>
</evidence>
<dbReference type="GO" id="GO:0008170">
    <property type="term" value="F:N-methyltransferase activity"/>
    <property type="evidence" value="ECO:0007669"/>
    <property type="project" value="TreeGrafter"/>
</dbReference>
<dbReference type="EMBL" id="GEFM01006045">
    <property type="protein sequence ID" value="JAP69751.1"/>
    <property type="molecule type" value="mRNA"/>
</dbReference>
<reference evidence="5" key="1">
    <citation type="submission" date="2016-02" db="EMBL/GenBank/DDBJ databases">
        <title>RNAseq analyses of the midgut from blood- or serum-fed Ixodes ricinus ticks.</title>
        <authorList>
            <person name="Perner J."/>
            <person name="Provaznik J."/>
            <person name="Schrenkova J."/>
            <person name="Urbanova V."/>
            <person name="Ribeiro J.M."/>
            <person name="Kopacek P."/>
        </authorList>
    </citation>
    <scope>NUCLEOTIDE SEQUENCE</scope>
    <source>
        <tissue evidence="5">Gut</tissue>
    </source>
</reference>
<name>A0A131XVY8_IXORI</name>